<dbReference type="Pfam" id="PF00171">
    <property type="entry name" value="Aldedh"/>
    <property type="match status" value="1"/>
</dbReference>
<dbReference type="PANTHER" id="PTHR43353:SF5">
    <property type="entry name" value="SUCCINATE-SEMIALDEHYDE DEHYDROGENASE, MITOCHONDRIAL"/>
    <property type="match status" value="1"/>
</dbReference>
<sequence length="516" mass="56130">MRARLPCGLLGCIRGMALYRSSGYIGGKWKDCETKFPVYNPATGQEIGRVSDMGREDAEEAVKQAYDAFKVWKNVTTKSYANTKCFPDNTYKPDRERSQKLRNWYDLIVKHEGDLAEMLTSEQGKPLFEAKGEIKYGASYVEWFAEEAKRIYGDIIPSPASSRRLFSVKQPVGVAALWTPWNFPVAMITRKAAAVLAAGCTVIIKPSEETPYCALALQKLAEDAGFPPGVVNTIPCSRDNVNQVTDALLGNDIVAKMSFTGSTATGKLLMSKCIDPIKRVSLELGGNAPFIVFDSADVDAAVAGALGAKFRHTAQTCICANRILVQDKIYDEFASKFAAAVDEQLKVGNGMDASSTQGPLINEKAVEKVVESHVKDALSKGAKCLRGGQRHELGGNFYQPTVLSDVTRDMIICSQETFGPVAPLIRFKTEEEAVAIANDTSSGLAGYFYSQDVSQIWRVAEAMEVGMVGVNEGIISSEIAPFGGWKQSGLGREGSKYGIEEYLEIKYICLGGITNS</sequence>
<dbReference type="FunFam" id="3.40.605.10:FF:000063">
    <property type="entry name" value="Succinate-semialdehyde dehydrogenase, mitochondrial"/>
    <property type="match status" value="1"/>
</dbReference>
<evidence type="ECO:0000256" key="3">
    <source>
        <dbReference type="ARBA" id="ARBA00009986"/>
    </source>
</evidence>
<organism evidence="9 10">
    <name type="scientific">Pocillopora meandrina</name>
    <dbReference type="NCBI Taxonomy" id="46732"/>
    <lineage>
        <taxon>Eukaryota</taxon>
        <taxon>Metazoa</taxon>
        <taxon>Cnidaria</taxon>
        <taxon>Anthozoa</taxon>
        <taxon>Hexacorallia</taxon>
        <taxon>Scleractinia</taxon>
        <taxon>Astrocoeniina</taxon>
        <taxon>Pocilloporidae</taxon>
        <taxon>Pocillopora</taxon>
    </lineage>
</organism>
<dbReference type="GO" id="GO:0005739">
    <property type="term" value="C:mitochondrion"/>
    <property type="evidence" value="ECO:0007669"/>
    <property type="project" value="UniProtKB-SubCell"/>
</dbReference>
<comment type="similarity">
    <text evidence="3 6">Belongs to the aldehyde dehydrogenase family.</text>
</comment>
<keyword evidence="10" id="KW-1185">Reference proteome</keyword>
<dbReference type="CDD" id="cd07103">
    <property type="entry name" value="ALDH_F5_SSADH_GabD"/>
    <property type="match status" value="1"/>
</dbReference>
<comment type="pathway">
    <text evidence="2 7">Amino-acid degradation; 4-aminobutanoate degradation.</text>
</comment>
<evidence type="ECO:0000256" key="7">
    <source>
        <dbReference type="RuleBase" id="RU365091"/>
    </source>
</evidence>
<accession>A0AAU9X4X9</accession>
<dbReference type="Proteomes" id="UP001159428">
    <property type="component" value="Unassembled WGS sequence"/>
</dbReference>
<comment type="caution">
    <text evidence="9">The sequence shown here is derived from an EMBL/GenBank/DDBJ whole genome shotgun (WGS) entry which is preliminary data.</text>
</comment>
<feature type="domain" description="Aldehyde dehydrogenase" evidence="8">
    <location>
        <begin position="33"/>
        <end position="508"/>
    </location>
</feature>
<dbReference type="InterPro" id="IPR029510">
    <property type="entry name" value="Ald_DH_CS_GLU"/>
</dbReference>
<dbReference type="FunFam" id="3.40.605.10:FF:000026">
    <property type="entry name" value="Aldehyde dehydrogenase, putative"/>
    <property type="match status" value="1"/>
</dbReference>
<evidence type="ECO:0000256" key="2">
    <source>
        <dbReference type="ARBA" id="ARBA00005176"/>
    </source>
</evidence>
<evidence type="ECO:0000313" key="9">
    <source>
        <dbReference type="EMBL" id="CAH3136527.1"/>
    </source>
</evidence>
<dbReference type="AlphaFoldDB" id="A0AAU9X4X9"/>
<proteinExistence type="inferred from homology"/>
<keyword evidence="7" id="KW-0520">NAD</keyword>
<keyword evidence="4 6" id="KW-0560">Oxidoreductase</keyword>
<dbReference type="SUPFAM" id="SSF53720">
    <property type="entry name" value="ALDH-like"/>
    <property type="match status" value="1"/>
</dbReference>
<dbReference type="InterPro" id="IPR050740">
    <property type="entry name" value="Aldehyde_DH_Superfamily"/>
</dbReference>
<protein>
    <recommendedName>
        <fullName evidence="7">Succinate-semialdehyde dehydrogenase</fullName>
        <ecNumber evidence="7">1.2.1.24</ecNumber>
    </recommendedName>
</protein>
<dbReference type="InterPro" id="IPR016161">
    <property type="entry name" value="Ald_DH/histidinol_DH"/>
</dbReference>
<dbReference type="Gene3D" id="3.40.605.10">
    <property type="entry name" value="Aldehyde Dehydrogenase, Chain A, domain 1"/>
    <property type="match status" value="1"/>
</dbReference>
<evidence type="ECO:0000313" key="10">
    <source>
        <dbReference type="Proteomes" id="UP001159428"/>
    </source>
</evidence>
<evidence type="ECO:0000256" key="4">
    <source>
        <dbReference type="ARBA" id="ARBA00023002"/>
    </source>
</evidence>
<name>A0AAU9X4X9_9CNID</name>
<evidence type="ECO:0000256" key="5">
    <source>
        <dbReference type="PROSITE-ProRule" id="PRU10007"/>
    </source>
</evidence>
<keyword evidence="7" id="KW-0496">Mitochondrion</keyword>
<dbReference type="InterPro" id="IPR016162">
    <property type="entry name" value="Ald_DH_N"/>
</dbReference>
<dbReference type="Gene3D" id="3.40.309.10">
    <property type="entry name" value="Aldehyde Dehydrogenase, Chain A, domain 2"/>
    <property type="match status" value="1"/>
</dbReference>
<gene>
    <name evidence="9" type="ORF">PMEA_00017777</name>
</gene>
<dbReference type="InterPro" id="IPR015590">
    <property type="entry name" value="Aldehyde_DH_dom"/>
</dbReference>
<evidence type="ECO:0000259" key="8">
    <source>
        <dbReference type="Pfam" id="PF00171"/>
    </source>
</evidence>
<dbReference type="PANTHER" id="PTHR43353">
    <property type="entry name" value="SUCCINATE-SEMIALDEHYDE DEHYDROGENASE, MITOCHONDRIAL"/>
    <property type="match status" value="1"/>
</dbReference>
<dbReference type="InterPro" id="IPR016163">
    <property type="entry name" value="Ald_DH_C"/>
</dbReference>
<comment type="function">
    <text evidence="1">Catalyzes one step in the degradation of the inhibitory neurotransmitter gamma-aminobutyric acid (GABA).</text>
</comment>
<reference evidence="9 10" key="1">
    <citation type="submission" date="2022-05" db="EMBL/GenBank/DDBJ databases">
        <authorList>
            <consortium name="Genoscope - CEA"/>
            <person name="William W."/>
        </authorList>
    </citation>
    <scope>NUCLEOTIDE SEQUENCE [LARGE SCALE GENOMIC DNA]</scope>
</reference>
<evidence type="ECO:0000256" key="1">
    <source>
        <dbReference type="ARBA" id="ARBA00003743"/>
    </source>
</evidence>
<dbReference type="PROSITE" id="PS00687">
    <property type="entry name" value="ALDEHYDE_DEHYDR_GLU"/>
    <property type="match status" value="1"/>
</dbReference>
<comment type="subunit">
    <text evidence="7">Homotetramer.</text>
</comment>
<dbReference type="FunFam" id="3.40.309.10:FF:000004">
    <property type="entry name" value="Succinate-semialdehyde dehydrogenase I"/>
    <property type="match status" value="1"/>
</dbReference>
<dbReference type="InterPro" id="IPR010102">
    <property type="entry name" value="Succ_semiAld_DH"/>
</dbReference>
<feature type="active site" evidence="5">
    <location>
        <position position="283"/>
    </location>
</feature>
<dbReference type="NCBIfam" id="TIGR01780">
    <property type="entry name" value="SSADH"/>
    <property type="match status" value="1"/>
</dbReference>
<evidence type="ECO:0000256" key="6">
    <source>
        <dbReference type="RuleBase" id="RU003345"/>
    </source>
</evidence>
<dbReference type="GO" id="GO:0009450">
    <property type="term" value="P:gamma-aminobutyric acid catabolic process"/>
    <property type="evidence" value="ECO:0007669"/>
    <property type="project" value="UniProtKB-UniRule"/>
</dbReference>
<comment type="catalytic activity">
    <reaction evidence="7">
        <text>succinate semialdehyde + NAD(+) + H2O = succinate + NADH + 2 H(+)</text>
        <dbReference type="Rhea" id="RHEA:13217"/>
        <dbReference type="ChEBI" id="CHEBI:15377"/>
        <dbReference type="ChEBI" id="CHEBI:15378"/>
        <dbReference type="ChEBI" id="CHEBI:30031"/>
        <dbReference type="ChEBI" id="CHEBI:57540"/>
        <dbReference type="ChEBI" id="CHEBI:57706"/>
        <dbReference type="ChEBI" id="CHEBI:57945"/>
        <dbReference type="EC" id="1.2.1.24"/>
    </reaction>
</comment>
<comment type="subcellular location">
    <subcellularLocation>
        <location evidence="7">Mitochondrion</location>
    </subcellularLocation>
</comment>
<dbReference type="EMBL" id="CALNXJ010000030">
    <property type="protein sequence ID" value="CAH3136527.1"/>
    <property type="molecule type" value="Genomic_DNA"/>
</dbReference>
<dbReference type="GO" id="GO:0004777">
    <property type="term" value="F:succinate-semialdehyde dehydrogenase (NAD+) activity"/>
    <property type="evidence" value="ECO:0007669"/>
    <property type="project" value="UniProtKB-UniRule"/>
</dbReference>
<dbReference type="EC" id="1.2.1.24" evidence="7"/>